<dbReference type="CDD" id="cd06141">
    <property type="entry name" value="WRN_exo"/>
    <property type="match status" value="1"/>
</dbReference>
<feature type="region of interest" description="Disordered" evidence="10">
    <location>
        <begin position="218"/>
        <end position="253"/>
    </location>
</feature>
<dbReference type="Pfam" id="PF20499">
    <property type="entry name" value="DUF6729"/>
    <property type="match status" value="1"/>
</dbReference>
<dbReference type="Gene3D" id="3.30.420.10">
    <property type="entry name" value="Ribonuclease H-like superfamily/Ribonuclease H"/>
    <property type="match status" value="1"/>
</dbReference>
<dbReference type="GO" id="GO:0005634">
    <property type="term" value="C:nucleus"/>
    <property type="evidence" value="ECO:0007669"/>
    <property type="project" value="UniProtKB-SubCell"/>
</dbReference>
<sequence>MPRGGARPGAGRKRTRALSPAPTGGRQTSMHHFLGSATRAVSSSPDRDARALALPALPSSEPVTPANDSAVVIPPVSSSSRPDVASLPTSSSTLAAQPATNNALLRALEDSTSAALRMATAQGTAVRCLPGTAAAIAQTRDSPVMSSEASSPASSPPSSNSPVHSGVPPMPLLTTGSGSLDRFLRRFGRSGRDGSADHGADANELPFELQASDALLETSDSTDESDDGGITTDEDDEDSGHVDAGPSVQNRSRRISSAMRNHLECIVNDLRRDDSALLAGVKHGQCWVHPPVPCVRENIKDISLDLFYLVPVFIWDVETMFCDLQLKWPRCGHERFNKQIRGRPNVVRKGWTMGRRVVGRDRSYYVVTRRYRCGNCQARGLTPSTFSGHDPELLVSLPSFVRTVFPAFITHRSGIDKSVLDEMRSLVDHGVSIAGFARHLMETHTLRYTRTQIQYFGALQHCLHRFGYAFTKQQAISPQQFSAFDDPNGYDGFVPSASFLEAMYLKYLSEHRPLMDRLQQTVDGRVLKLDHSFKVPKLLRMFGPYPLFSALLTAVNEFEEPTLQRFTYSTSLNEVFVALRGYLLRCLLNGFELASVIVSDRCCQDASAFMEIIWVRKALARRDAFCSSLKRILDQLLSSVSSDTPIHAALSDLNVRVISAARHKAQTMLRIAVEDEDLPIEQSIVKNVVQMMSQTALLVAREVADGYSSNPAAPDDEIIGRVVASIASAIETVSKDTSMDDSSRRGADPFPAFCWPDPDGIVLNNTRAISDFCSAIRNLPIADRVVGFDTESNVTFMKDGARWKSITSPVCTVQIALRGHPPRVLQLLSDCPVGLKMLLEDPTVTKAGLSIEGDLKKLQKDFGVLMTGHVDVAKIGKRCGKIASSKVSLAHLMQRVFGVAMEKDPNIRVSDKWLKTPLPVEFVRYACRDAYACLALYDYFMQFNDCTVPIAPATVACGLRVDVVIGSNGKRLASGSITDLSSGPSGAVCVRLDEIHAPGLRLGSRMGIADIDFNRIERLPVDVVVPIDSLRHESRMLPSAEDNREVVVLKDIWHWLDAIPVKVSHPSHDRFMALMRDAIFMVEHRSVDLVKHRLEQCDLLPPGDFGDFIHRSQWARRRIPRYTRSPVEMDAAIARTVDEFKDISDPVTGQPLLTKEALSQIEVMRKHVRKGCLSDPPGFQFYTQLGFDRLGIPVYHCSRGTNSLEGGVHRELYRCFGSFGASIELGDALVAEKRHRLLMRSSVRHRDDVPFFGHYNILEIEEVQRLSQGVTGRLAYPNWVPLSEYVSSHEQFGVGRLTKRSVEEDCPAPQQLLRGCAAFVAQRLQQTIPVLPVNTERERALFNEAVLALANQSAQAGFSRIADMFNGLANGVDVFRKTDVQLKAYHTKWQAKAVQTSLPAHNRQRLRLTMTRNRVTEDGRTAATPIANSGRVQVAAMLMLPRWSH</sequence>
<dbReference type="Proteomes" id="UP000039324">
    <property type="component" value="Unassembled WGS sequence"/>
</dbReference>
<evidence type="ECO:0000256" key="9">
    <source>
        <dbReference type="ARBA" id="ARBA00042761"/>
    </source>
</evidence>
<evidence type="ECO:0000256" key="7">
    <source>
        <dbReference type="ARBA" id="ARBA00023242"/>
    </source>
</evidence>
<organism evidence="12 13">
    <name type="scientific">Plasmodiophora brassicae</name>
    <name type="common">Clubroot disease agent</name>
    <dbReference type="NCBI Taxonomy" id="37360"/>
    <lineage>
        <taxon>Eukaryota</taxon>
        <taxon>Sar</taxon>
        <taxon>Rhizaria</taxon>
        <taxon>Endomyxa</taxon>
        <taxon>Phytomyxea</taxon>
        <taxon>Plasmodiophorida</taxon>
        <taxon>Plasmodiophoridae</taxon>
        <taxon>Plasmodiophora</taxon>
    </lineage>
</organism>
<dbReference type="GO" id="GO:0046872">
    <property type="term" value="F:metal ion binding"/>
    <property type="evidence" value="ECO:0007669"/>
    <property type="project" value="UniProtKB-KW"/>
</dbReference>
<dbReference type="STRING" id="37360.A0A0G4INA1"/>
<dbReference type="InterPro" id="IPR051132">
    <property type="entry name" value="3-5_Exonuclease_domain"/>
</dbReference>
<evidence type="ECO:0000256" key="3">
    <source>
        <dbReference type="ARBA" id="ARBA00022723"/>
    </source>
</evidence>
<dbReference type="Pfam" id="PF01612">
    <property type="entry name" value="DNA_pol_A_exo1"/>
    <property type="match status" value="1"/>
</dbReference>
<feature type="compositionally biased region" description="Low complexity" evidence="10">
    <location>
        <begin position="69"/>
        <end position="96"/>
    </location>
</feature>
<dbReference type="EMBL" id="CDSF01000068">
    <property type="protein sequence ID" value="CEO96649.1"/>
    <property type="molecule type" value="Genomic_DNA"/>
</dbReference>
<dbReference type="OrthoDB" id="2267587at2759"/>
<proteinExistence type="predicted"/>
<keyword evidence="5" id="KW-0269">Exonuclease</keyword>
<dbReference type="PANTHER" id="PTHR13620">
    <property type="entry name" value="3-5 EXONUCLEASE"/>
    <property type="match status" value="1"/>
</dbReference>
<keyword evidence="2" id="KW-0540">Nuclease</keyword>
<evidence type="ECO:0000256" key="6">
    <source>
        <dbReference type="ARBA" id="ARBA00022842"/>
    </source>
</evidence>
<dbReference type="GO" id="GO:0006139">
    <property type="term" value="P:nucleobase-containing compound metabolic process"/>
    <property type="evidence" value="ECO:0007669"/>
    <property type="project" value="InterPro"/>
</dbReference>
<dbReference type="GO" id="GO:0008408">
    <property type="term" value="F:3'-5' exonuclease activity"/>
    <property type="evidence" value="ECO:0007669"/>
    <property type="project" value="InterPro"/>
</dbReference>
<evidence type="ECO:0000256" key="10">
    <source>
        <dbReference type="SAM" id="MobiDB-lite"/>
    </source>
</evidence>
<dbReference type="SMART" id="SM00474">
    <property type="entry name" value="35EXOc"/>
    <property type="match status" value="1"/>
</dbReference>
<reference evidence="12 13" key="1">
    <citation type="submission" date="2015-02" db="EMBL/GenBank/DDBJ databases">
        <authorList>
            <person name="Chooi Y.-H."/>
        </authorList>
    </citation>
    <scope>NUCLEOTIDE SEQUENCE [LARGE SCALE GENOMIC DNA]</scope>
    <source>
        <strain evidence="12">E3</strain>
    </source>
</reference>
<feature type="domain" description="3'-5' exonuclease" evidence="11">
    <location>
        <begin position="759"/>
        <end position="945"/>
    </location>
</feature>
<evidence type="ECO:0000256" key="2">
    <source>
        <dbReference type="ARBA" id="ARBA00022722"/>
    </source>
</evidence>
<keyword evidence="4" id="KW-0378">Hydrolase</keyword>
<evidence type="ECO:0000256" key="1">
    <source>
        <dbReference type="ARBA" id="ARBA00004123"/>
    </source>
</evidence>
<evidence type="ECO:0000259" key="11">
    <source>
        <dbReference type="SMART" id="SM00474"/>
    </source>
</evidence>
<keyword evidence="3" id="KW-0479">Metal-binding</keyword>
<name>A0A0G4INA1_PLABS</name>
<feature type="region of interest" description="Disordered" evidence="10">
    <location>
        <begin position="139"/>
        <end position="178"/>
    </location>
</feature>
<evidence type="ECO:0000313" key="13">
    <source>
        <dbReference type="Proteomes" id="UP000039324"/>
    </source>
</evidence>
<keyword evidence="6" id="KW-0460">Magnesium</keyword>
<dbReference type="InterPro" id="IPR002562">
    <property type="entry name" value="3'-5'_exonuclease_dom"/>
</dbReference>
<feature type="region of interest" description="Disordered" evidence="10">
    <location>
        <begin position="1"/>
        <end position="97"/>
    </location>
</feature>
<dbReference type="PANTHER" id="PTHR13620:SF109">
    <property type="entry name" value="3'-5' EXONUCLEASE"/>
    <property type="match status" value="1"/>
</dbReference>
<dbReference type="InterPro" id="IPR046616">
    <property type="entry name" value="DUF6729"/>
</dbReference>
<accession>A0A0G4INA1</accession>
<evidence type="ECO:0000256" key="4">
    <source>
        <dbReference type="ARBA" id="ARBA00022801"/>
    </source>
</evidence>
<dbReference type="GO" id="GO:0003676">
    <property type="term" value="F:nucleic acid binding"/>
    <property type="evidence" value="ECO:0007669"/>
    <property type="project" value="InterPro"/>
</dbReference>
<evidence type="ECO:0000256" key="8">
    <source>
        <dbReference type="ARBA" id="ARBA00040531"/>
    </source>
</evidence>
<keyword evidence="13" id="KW-1185">Reference proteome</keyword>
<comment type="subcellular location">
    <subcellularLocation>
        <location evidence="1">Nucleus</location>
    </subcellularLocation>
</comment>
<feature type="compositionally biased region" description="Low complexity" evidence="10">
    <location>
        <begin position="142"/>
        <end position="167"/>
    </location>
</feature>
<gene>
    <name evidence="12" type="ORF">PBRA_005258</name>
</gene>
<dbReference type="SUPFAM" id="SSF53098">
    <property type="entry name" value="Ribonuclease H-like"/>
    <property type="match status" value="1"/>
</dbReference>
<feature type="compositionally biased region" description="Acidic residues" evidence="10">
    <location>
        <begin position="220"/>
        <end position="238"/>
    </location>
</feature>
<evidence type="ECO:0000256" key="5">
    <source>
        <dbReference type="ARBA" id="ARBA00022839"/>
    </source>
</evidence>
<keyword evidence="7" id="KW-0539">Nucleus</keyword>
<evidence type="ECO:0000313" key="12">
    <source>
        <dbReference type="EMBL" id="CEO96649.1"/>
    </source>
</evidence>
<dbReference type="InterPro" id="IPR012337">
    <property type="entry name" value="RNaseH-like_sf"/>
</dbReference>
<dbReference type="InterPro" id="IPR036397">
    <property type="entry name" value="RNaseH_sf"/>
</dbReference>
<protein>
    <recommendedName>
        <fullName evidence="8">3'-5' exonuclease</fullName>
    </recommendedName>
    <alternativeName>
        <fullName evidence="9">Werner Syndrome-like exonuclease</fullName>
    </alternativeName>
</protein>
<dbReference type="OMA" id="ANTYHAR"/>